<dbReference type="EMBL" id="CAVP010053475">
    <property type="protein sequence ID" value="CDL93932.1"/>
    <property type="molecule type" value="Genomic_DNA"/>
</dbReference>
<accession>W6NNN2</accession>
<dbReference type="Pfam" id="PF01060">
    <property type="entry name" value="TTR-52"/>
    <property type="match status" value="2"/>
</dbReference>
<reference evidence="6" key="1">
    <citation type="submission" date="2013-03" db="EMBL/GenBank/DDBJ databases">
        <authorList>
            <person name="Aslett M."/>
        </authorList>
    </citation>
    <scope>NUCLEOTIDE SEQUENCE [LARGE SCALE GENOMIC DNA]</scope>
    <source>
        <strain evidence="6">ISE/inbred ISE</strain>
    </source>
</reference>
<comment type="similarity">
    <text evidence="2">Belongs to the nematode transthyretin-like family.</text>
</comment>
<dbReference type="GO" id="GO:0009986">
    <property type="term" value="C:cell surface"/>
    <property type="evidence" value="ECO:0007669"/>
    <property type="project" value="InterPro"/>
</dbReference>
<evidence type="ECO:0000256" key="3">
    <source>
        <dbReference type="ARBA" id="ARBA00022525"/>
    </source>
</evidence>
<evidence type="ECO:0000256" key="5">
    <source>
        <dbReference type="SAM" id="SignalP"/>
    </source>
</evidence>
<evidence type="ECO:0000256" key="4">
    <source>
        <dbReference type="ARBA" id="ARBA00022729"/>
    </source>
</evidence>
<feature type="chain" id="PRO_5030179500" evidence="5">
    <location>
        <begin position="17"/>
        <end position="213"/>
    </location>
</feature>
<dbReference type="InterPro" id="IPR038479">
    <property type="entry name" value="Transthyretin-like_sf"/>
</dbReference>
<gene>
    <name evidence="6" type="ORF">HCOI_00396300</name>
</gene>
<dbReference type="Gene3D" id="2.60.40.3330">
    <property type="match status" value="2"/>
</dbReference>
<evidence type="ECO:0000256" key="1">
    <source>
        <dbReference type="ARBA" id="ARBA00004613"/>
    </source>
</evidence>
<keyword evidence="4 5" id="KW-0732">Signal</keyword>
<organism evidence="6">
    <name type="scientific">Haemonchus contortus</name>
    <name type="common">Barber pole worm</name>
    <dbReference type="NCBI Taxonomy" id="6289"/>
    <lineage>
        <taxon>Eukaryota</taxon>
        <taxon>Metazoa</taxon>
        <taxon>Ecdysozoa</taxon>
        <taxon>Nematoda</taxon>
        <taxon>Chromadorea</taxon>
        <taxon>Rhabditida</taxon>
        <taxon>Rhabditina</taxon>
        <taxon>Rhabditomorpha</taxon>
        <taxon>Strongyloidea</taxon>
        <taxon>Trichostrongylidae</taxon>
        <taxon>Haemonchus</taxon>
    </lineage>
</organism>
<dbReference type="PANTHER" id="PTHR21700">
    <property type="entry name" value="TRANSTHYRETIN-LIKE FAMILY PROTEIN-RELATED"/>
    <property type="match status" value="1"/>
</dbReference>
<comment type="caution">
    <text evidence="6">The sequence shown here is derived from an EMBL/GenBank/DDBJ whole genome shotgun (WGS) entry which is preliminary data.</text>
</comment>
<keyword evidence="3" id="KW-0964">Secreted</keyword>
<proteinExistence type="inferred from homology"/>
<reference evidence="6" key="2">
    <citation type="submission" date="2013-05" db="EMBL/GenBank/DDBJ databases">
        <title>The genome and transcriptome of Haemonchus contortus: a key model parasite for drug and vaccine discovery.</title>
        <authorList>
            <person name="Laing R."/>
            <person name="Kikuchi T."/>
            <person name="Martinelli A."/>
            <person name="Tsai I.J."/>
            <person name="Beech R.N."/>
            <person name="Redman E."/>
            <person name="Holroyd N."/>
            <person name="Bartley D.J."/>
            <person name="Beasley H."/>
            <person name="Britton C."/>
            <person name="Curran D."/>
            <person name="Devaney E."/>
            <person name="Gilabert A."/>
            <person name="Jackson F."/>
            <person name="Hunt M."/>
            <person name="Johnston S."/>
            <person name="Kryukov I."/>
            <person name="Li K."/>
            <person name="Morrison A.A."/>
            <person name="Reid A.J."/>
            <person name="Sargison N."/>
            <person name="Saunders G."/>
            <person name="Wasmuth J.D."/>
            <person name="Wolstenholme A."/>
            <person name="Berriman M."/>
            <person name="Gilleard J.S."/>
            <person name="Cotton J.A."/>
        </authorList>
    </citation>
    <scope>NUCLEOTIDE SEQUENCE [LARGE SCALE GENOMIC DNA]</scope>
    <source>
        <strain evidence="6">ISE/inbred ISE</strain>
    </source>
</reference>
<comment type="subcellular location">
    <subcellularLocation>
        <location evidence="1">Secreted</location>
    </subcellularLocation>
</comment>
<evidence type="ECO:0000256" key="2">
    <source>
        <dbReference type="ARBA" id="ARBA00010112"/>
    </source>
</evidence>
<dbReference type="AlphaFoldDB" id="W6NNN2"/>
<protein>
    <submittedName>
        <fullName evidence="6">Transthyretin domain containing protein</fullName>
    </submittedName>
</protein>
<sequence>MDVATFLALVITTIHAVKVEVGLLGSFTCSLNNDPVTLELWEWDPLEDDNLSSKTVSVGEKFYLSGVEDEWFYIQPYIIIRHRCNFCGDMNTFTFLALVITTAYGLVIKVKVNGTFHCSYNKNATIQLWDWDLIGDDKLASMDVAAGQSFHLVGEEDEWIYIQPYIIIKHRCNPCDKDTVIRQRLSDLYADHTFDFGVINLDNLESSRCLKWF</sequence>
<name>W6NNN2_HAECO</name>
<dbReference type="PANTHER" id="PTHR21700:SF30">
    <property type="entry name" value="TRANSTHYRETIN-LIKE FAMILY PROTEIN"/>
    <property type="match status" value="1"/>
</dbReference>
<feature type="signal peptide" evidence="5">
    <location>
        <begin position="1"/>
        <end position="16"/>
    </location>
</feature>
<dbReference type="GO" id="GO:0005576">
    <property type="term" value="C:extracellular region"/>
    <property type="evidence" value="ECO:0007669"/>
    <property type="project" value="UniProtKB-SubCell"/>
</dbReference>
<evidence type="ECO:0000313" key="6">
    <source>
        <dbReference type="EMBL" id="CDL93932.1"/>
    </source>
</evidence>
<dbReference type="InterPro" id="IPR001534">
    <property type="entry name" value="Transthyretin-like"/>
</dbReference>